<reference evidence="3 5" key="5">
    <citation type="journal article" date="2002" name="Genome Biol.">
        <title>Heterochromatic sequences in a Drosophila whole-genome shotgun assembly.</title>
        <authorList>
            <person name="Hoskins R.A."/>
            <person name="Smith C.D."/>
            <person name="Carlson J.W."/>
            <person name="Carvalho A.B."/>
            <person name="Halpern A."/>
            <person name="Kaminker J.S."/>
            <person name="Kennedy C."/>
            <person name="Mungall C.J."/>
            <person name="Sullivan B.A."/>
            <person name="Sutton G.G."/>
            <person name="Yasuhara J.C."/>
            <person name="Wakimoto B.T."/>
            <person name="Myers E.W."/>
            <person name="Celniker S.E."/>
            <person name="Rubin G.M."/>
            <person name="Karpen G.H."/>
        </authorList>
    </citation>
    <scope>NUCLEOTIDE SEQUENCE [LARGE SCALE GENOMIC DNA]</scope>
    <source>
        <strain evidence="5">Berkeley</strain>
    </source>
</reference>
<reference evidence="3 5" key="3">
    <citation type="journal article" date="2002" name="Genome Biol.">
        <title>Annotation of the Drosophila melanogaster euchromatic genome: a systematic review.</title>
        <authorList>
            <person name="Misra S."/>
            <person name="Crosby M.A."/>
            <person name="Mungall C.J."/>
            <person name="Matthews B.B."/>
            <person name="Campbell K.S."/>
            <person name="Hradecky P."/>
            <person name="Huang Y."/>
            <person name="Kaminker J.S."/>
            <person name="Millburn G.H."/>
            <person name="Prochnik S.E."/>
            <person name="Smith C.D."/>
            <person name="Tupy J.L."/>
            <person name="Whitfied E.J."/>
            <person name="Bayraktaroglu L."/>
            <person name="Berman B.P."/>
            <person name="Bettencourt B.R."/>
            <person name="Celniker S.E."/>
            <person name="de Grey A.D."/>
            <person name="Drysdale R.A."/>
            <person name="Harris N.L."/>
            <person name="Richter J."/>
            <person name="Russo S."/>
            <person name="Schroeder A.J."/>
            <person name="Shu S.Q."/>
            <person name="Stapleton M."/>
            <person name="Yamada C."/>
            <person name="Ashburner M."/>
            <person name="Gelbart W.M."/>
            <person name="Rubin G.M."/>
            <person name="Lewis S.E."/>
        </authorList>
    </citation>
    <scope>GENOME REANNOTATION</scope>
    <source>
        <strain evidence="5">Berkeley</strain>
    </source>
</reference>
<dbReference type="PROSITE" id="PS51391">
    <property type="entry name" value="CID"/>
    <property type="match status" value="1"/>
</dbReference>
<dbReference type="GO" id="GO:0003729">
    <property type="term" value="F:mRNA binding"/>
    <property type="evidence" value="ECO:0007669"/>
    <property type="project" value="InterPro"/>
</dbReference>
<dbReference type="HOGENOM" id="CLU_2500255_0_0_1"/>
<reference evidence="3 5" key="1">
    <citation type="journal article" date="2000" name="Science">
        <title>The genome sequence of Drosophila melanogaster.</title>
        <authorList>
            <person name="Adams M.D."/>
            <person name="Celniker S.E."/>
            <person name="Holt R.A."/>
            <person name="Evans C.A."/>
            <person name="Gocayne J.D."/>
            <person name="Amanatides P.G."/>
            <person name="Scherer S.E."/>
            <person name="Li P.W."/>
            <person name="Hoskins R.A."/>
            <person name="Galle R.F."/>
            <person name="George R.A."/>
            <person name="Lewis S.E."/>
            <person name="Richards S."/>
            <person name="Ashburner M."/>
            <person name="Henderson S.N."/>
            <person name="Sutton G.G."/>
            <person name="Wortman J.R."/>
            <person name="Yandell M.D."/>
            <person name="Zhang Q."/>
            <person name="Chen L.X."/>
            <person name="Brandon R.C."/>
            <person name="Rogers Y.H."/>
            <person name="Blazej R.G."/>
            <person name="Champe M."/>
            <person name="Pfeiffer B.D."/>
            <person name="Wan K.H."/>
            <person name="Doyle C."/>
            <person name="Baxter E.G."/>
            <person name="Helt G."/>
            <person name="Nelson C.R."/>
            <person name="Gabor G.L."/>
            <person name="Abril J.F."/>
            <person name="Agbayani A."/>
            <person name="An H.J."/>
            <person name="Andrews-Pfannkoch C."/>
            <person name="Baldwin D."/>
            <person name="Ballew R.M."/>
            <person name="Basu A."/>
            <person name="Baxendale J."/>
            <person name="Bayraktaroglu L."/>
            <person name="Beasley E.M."/>
            <person name="Beeson K.Y."/>
            <person name="Benos P.V."/>
            <person name="Berman B.P."/>
            <person name="Bhandari D."/>
            <person name="Bolshakov S."/>
            <person name="Borkova D."/>
            <person name="Botchan M.R."/>
            <person name="Bouck J."/>
            <person name="Brokstein P."/>
            <person name="Brottier P."/>
            <person name="Burtis K.C."/>
            <person name="Busam D.A."/>
            <person name="Butler H."/>
            <person name="Cadieu E."/>
            <person name="Center A."/>
            <person name="Chandra I."/>
            <person name="Cherry J.M."/>
            <person name="Cawley S."/>
            <person name="Dahlke C."/>
            <person name="Davenport L.B."/>
            <person name="Davies P."/>
            <person name="de Pablos B."/>
            <person name="Delcher A."/>
            <person name="Deng Z."/>
            <person name="Mays A.D."/>
            <person name="Dew I."/>
            <person name="Dietz S.M."/>
            <person name="Dodson K."/>
            <person name="Doup L.E."/>
            <person name="Downes M."/>
            <person name="Dugan-Rocha S."/>
            <person name="Dunkov B.C."/>
            <person name="Dunn P."/>
            <person name="Durbin K.J."/>
            <person name="Evangelista C.C."/>
            <person name="Ferraz C."/>
            <person name="Ferriera S."/>
            <person name="Fleischmann W."/>
            <person name="Fosler C."/>
            <person name="Gabrielian A.E."/>
            <person name="Garg N.S."/>
            <person name="Gelbart W.M."/>
            <person name="Glasser K."/>
            <person name="Glodek A."/>
            <person name="Gong F."/>
            <person name="Gorrell J.H."/>
            <person name="Gu Z."/>
            <person name="Guan P."/>
            <person name="Harris M."/>
            <person name="Harris N.L."/>
            <person name="Harvey D."/>
            <person name="Heiman T.J."/>
            <person name="Hernandez J.R."/>
            <person name="Houck J."/>
            <person name="Hostin D."/>
            <person name="Houston K.A."/>
            <person name="Howland T.J."/>
            <person name="Wei M.H."/>
            <person name="Ibegwam C."/>
            <person name="Jalali M."/>
            <person name="Kalush F."/>
            <person name="Karpen G.H."/>
            <person name="Ke Z."/>
            <person name="Kennison J.A."/>
            <person name="Ketchum K.A."/>
            <person name="Kimmel B.E."/>
            <person name="Kodira C.D."/>
            <person name="Kraft C."/>
            <person name="Kravitz S."/>
            <person name="Kulp D."/>
            <person name="Lai Z."/>
            <person name="Lasko P."/>
            <person name="Lei Y."/>
            <person name="Levitsky A.A."/>
            <person name="Li J."/>
            <person name="Li Z."/>
            <person name="Liang Y."/>
            <person name="Lin X."/>
            <person name="Liu X."/>
            <person name="Mattei B."/>
            <person name="McIntosh T.C."/>
            <person name="McLeod M.P."/>
            <person name="McPherson D."/>
            <person name="Merkulov G."/>
            <person name="Milshina N.V."/>
            <person name="Mobarry C."/>
            <person name="Morris J."/>
            <person name="Moshrefi A."/>
            <person name="Mount S.M."/>
            <person name="Moy M."/>
            <person name="Murphy B."/>
            <person name="Murphy L."/>
            <person name="Muzny D.M."/>
            <person name="Nelson D.L."/>
            <person name="Nelson D.R."/>
            <person name="Nelson K.A."/>
            <person name="Nixon K."/>
            <person name="Nusskern D.R."/>
            <person name="Pacleb J.M."/>
            <person name="Palazzolo M."/>
            <person name="Pittman G.S."/>
            <person name="Pan S."/>
            <person name="Pollard J."/>
            <person name="Puri V."/>
            <person name="Reese M.G."/>
            <person name="Reinert K."/>
            <person name="Remington K."/>
            <person name="Saunders R.D."/>
            <person name="Scheeler F."/>
            <person name="Shen H."/>
            <person name="Shue B.C."/>
            <person name="Siden-Kiamos I."/>
            <person name="Simpson M."/>
            <person name="Skupski M.P."/>
            <person name="Smith T."/>
            <person name="Spier E."/>
            <person name="Spradling A.C."/>
            <person name="Stapleton M."/>
            <person name="Strong R."/>
            <person name="Sun E."/>
            <person name="Svirskas R."/>
            <person name="Tector C."/>
            <person name="Turner R."/>
            <person name="Venter E."/>
            <person name="Wang A.H."/>
            <person name="Wang X."/>
            <person name="Wang Z.Y."/>
            <person name="Wassarman D.A."/>
            <person name="Weinstock G.M."/>
            <person name="Weissenbach J."/>
            <person name="Williams S.M."/>
            <person name="WoodageT"/>
            <person name="Worley K.C."/>
            <person name="Wu D."/>
            <person name="Yang S."/>
            <person name="Yao Q.A."/>
            <person name="Ye J."/>
            <person name="Yeh R.F."/>
            <person name="Zaveri J.S."/>
            <person name="Zhan M."/>
            <person name="Zhang G."/>
            <person name="Zhao Q."/>
            <person name="Zheng L."/>
            <person name="Zheng X.H."/>
            <person name="Zhong F.N."/>
            <person name="Zhong W."/>
            <person name="Zhou X."/>
            <person name="Zhu S."/>
            <person name="Zhu X."/>
            <person name="Smith H.O."/>
            <person name="Gibbs R.A."/>
            <person name="Myers E.W."/>
            <person name="Rubin G.M."/>
            <person name="Venter J.C."/>
        </authorList>
    </citation>
    <scope>NUCLEOTIDE SEQUENCE [LARGE SCALE GENOMIC DNA]</scope>
    <source>
        <strain evidence="5">Berkeley</strain>
    </source>
</reference>
<dbReference type="AlphaFoldDB" id="C0P8M6"/>
<reference evidence="3 5" key="4">
    <citation type="journal article" date="2002" name="Genome Biol.">
        <title>The transposable elements of the Drosophila melanogaster euchromatin: a genomics perspective.</title>
        <authorList>
            <person name="Kaminker J.S."/>
            <person name="Bergman C.M."/>
            <person name="Kronmiller B."/>
            <person name="Carlson J."/>
            <person name="Svirskas R."/>
            <person name="Patel S."/>
            <person name="Frise E."/>
            <person name="Wheeler D.A."/>
            <person name="Lewis S.E."/>
            <person name="Rubin G.M."/>
            <person name="Ashburner M."/>
            <person name="Celniker S.E."/>
        </authorList>
    </citation>
    <scope>NUCLEOTIDE SEQUENCE [LARGE SCALE GENOMIC DNA]</scope>
    <source>
        <strain evidence="5">Berkeley</strain>
    </source>
</reference>
<sequence length="86" mass="10171">MEQLFQNYRDDERRIGEEYLSSLQDLNCNSKPLINMLTMLAEENINYAHIIVKVVEYYISQVNKTKAYLLKNKDTPAYTQLIDGRH</sequence>
<dbReference type="GO" id="GO:0031124">
    <property type="term" value="P:mRNA 3'-end processing"/>
    <property type="evidence" value="ECO:0007669"/>
    <property type="project" value="InterPro"/>
</dbReference>
<dbReference type="GeneID" id="36658"/>
<proteinExistence type="evidence at transcript level"/>
<accession>C0P8M6</accession>
<dbReference type="PANTHER" id="PTHR15921:SF3">
    <property type="entry name" value="PRE-MRNA CLEAVAGE COMPLEX 2 PROTEIN PCF11"/>
    <property type="match status" value="1"/>
</dbReference>
<evidence type="ECO:0000313" key="5">
    <source>
        <dbReference type="Proteomes" id="UP000000803"/>
    </source>
</evidence>
<reference evidence="3 5" key="2">
    <citation type="journal article" date="2002" name="Genome Biol.">
        <title>Finishing a whole-genome shotgun: release 3 of the Drosophila melanogaster euchromatic genome sequence.</title>
        <authorList>
            <person name="Celniker S.E."/>
            <person name="Wheeler D.A."/>
            <person name="Kronmiller B."/>
            <person name="Carlson J.W."/>
            <person name="Halpern A."/>
            <person name="Patel S."/>
            <person name="Adams M."/>
            <person name="Champe M."/>
            <person name="Dugan S.P."/>
            <person name="Frise E."/>
            <person name="Hodgson A."/>
            <person name="George R.A."/>
            <person name="Hoskins R.A."/>
            <person name="Laverty T."/>
            <person name="Muzny D.M."/>
            <person name="Nelson C.R."/>
            <person name="Pacleb J.M."/>
            <person name="Park S."/>
            <person name="Pfeiffer B.D."/>
            <person name="Richards S."/>
            <person name="Sodergren E.J."/>
            <person name="Svirskas R."/>
            <person name="Tabor P.E."/>
            <person name="Wan K."/>
            <person name="Stapleton M."/>
            <person name="Sutton G.G."/>
            <person name="Venter C."/>
            <person name="Weinstock G."/>
            <person name="Scherer S.E."/>
            <person name="Myers E.W."/>
            <person name="Gibbs R.A."/>
            <person name="Rubin G.M."/>
        </authorList>
    </citation>
    <scope>NUCLEOTIDE SEQUENCE [LARGE SCALE GENOMIC DNA]</scope>
    <source>
        <strain evidence="5">Berkeley</strain>
    </source>
</reference>
<dbReference type="BioGRID-ORCS" id="36658">
    <property type="hits" value="1 hit in 1 CRISPR screen"/>
</dbReference>
<dbReference type="GO" id="GO:0006369">
    <property type="term" value="P:termination of RNA polymerase II transcription"/>
    <property type="evidence" value="ECO:0007669"/>
    <property type="project" value="InterPro"/>
</dbReference>
<dbReference type="InterPro" id="IPR008942">
    <property type="entry name" value="ENTH_VHS"/>
</dbReference>
<dbReference type="FlyBase" id="FBgn0264962">
    <property type="gene designation" value="Pcf11"/>
</dbReference>
<dbReference type="CTD" id="51585"/>
<keyword evidence="5" id="KW-1185">Reference proteome</keyword>
<dbReference type="GO" id="GO:0003723">
    <property type="term" value="F:RNA binding"/>
    <property type="evidence" value="ECO:0000314"/>
    <property type="project" value="FlyBase"/>
</dbReference>
<protein>
    <submittedName>
        <fullName evidence="2">MIP05908p</fullName>
    </submittedName>
    <submittedName>
        <fullName evidence="3">Pcf11 cleavage and polyadenylation factor subunit, isoform C</fullName>
    </submittedName>
</protein>
<dbReference type="OrthoDB" id="343582at2759"/>
<feature type="domain" description="CID" evidence="1">
    <location>
        <begin position="11"/>
        <end position="86"/>
    </location>
</feature>
<reference evidence="3 5" key="9">
    <citation type="journal article" date="2007" name="Science">
        <title>Sequence finishing and mapping of Drosophila melanogaster heterochromatin.</title>
        <authorList>
            <person name="Hoskins R.A."/>
            <person name="Carlson J.W."/>
            <person name="Kennedy C."/>
            <person name="Acevedo D."/>
            <person name="Evans-Holm M."/>
            <person name="Frise E."/>
            <person name="Wan K.H."/>
            <person name="Park S."/>
            <person name="Mendez-Lago M."/>
            <person name="Rossi F."/>
            <person name="Villasante A."/>
            <person name="Dimitri P."/>
            <person name="Karpen G.H."/>
            <person name="Celniker S.E."/>
        </authorList>
    </citation>
    <scope>NUCLEOTIDE SEQUENCE [LARGE SCALE GENOMIC DNA]</scope>
    <source>
        <strain evidence="5">Berkeley</strain>
    </source>
</reference>
<dbReference type="Proteomes" id="UP000000803">
    <property type="component" value="Chromosome 2R"/>
</dbReference>
<dbReference type="EMBL" id="AE013599">
    <property type="protein sequence ID" value="ACZ94426.1"/>
    <property type="molecule type" value="Genomic_DNA"/>
</dbReference>
<reference evidence="3" key="13">
    <citation type="journal article" date="2015" name="Genome Res.">
        <title>The Release 6 reference sequence of the Drosophila melanogaster genome.</title>
        <authorList>
            <person name="Hoskins R.A."/>
            <person name="Carlson J.W."/>
            <person name="Wan K.H."/>
            <person name="Park S."/>
            <person name="Mendez I."/>
            <person name="Galle S.E."/>
            <person name="Booth B.W."/>
            <person name="Pfeiffer B.D."/>
            <person name="George R.A."/>
            <person name="Svirskas R."/>
            <person name="Krzywinski M."/>
            <person name="Schein J."/>
            <person name="Accardo M.C."/>
            <person name="Damia E."/>
            <person name="Messina G."/>
            <person name="Mendez-Lago M."/>
            <person name="de Pablos B."/>
            <person name="Demakova O.V."/>
            <person name="Andreyeva E.N."/>
            <person name="Boldyreva L.V."/>
            <person name="Marra M."/>
            <person name="Carvalho A.B."/>
            <person name="Dimitri P."/>
            <person name="Villasante A."/>
            <person name="Zhimulev I.F."/>
            <person name="Rubin G.M."/>
            <person name="Karpen G.H."/>
            <person name="Celniker S.E."/>
        </authorList>
    </citation>
    <scope>NUCLEOTIDE SEQUENCE</scope>
</reference>
<dbReference type="IntAct" id="C0P8M6">
    <property type="interactions" value="2"/>
</dbReference>
<dbReference type="VEuPathDB" id="VectorBase:FBgn0264962"/>
<dbReference type="InterPro" id="IPR006569">
    <property type="entry name" value="CID_dom"/>
</dbReference>
<evidence type="ECO:0000313" key="3">
    <source>
        <dbReference type="EMBL" id="ACZ94426.1"/>
    </source>
</evidence>
<dbReference type="SUPFAM" id="SSF48464">
    <property type="entry name" value="ENTH/VHS domain"/>
    <property type="match status" value="1"/>
</dbReference>
<name>C0P8M6_DROME</name>
<reference evidence="3" key="7">
    <citation type="submission" date="2006-08" db="EMBL/GenBank/DDBJ databases">
        <authorList>
            <person name="Celniker S."/>
            <person name="Carlson J."/>
            <person name="Wan K."/>
            <person name="Frise E."/>
            <person name="Hoskins R."/>
            <person name="Park S."/>
            <person name="Svirskas R."/>
            <person name="Rubin G."/>
        </authorList>
    </citation>
    <scope>NUCLEOTIDE SEQUENCE</scope>
</reference>
<dbReference type="AGR" id="FB:FBgn0264962"/>
<dbReference type="Bgee" id="FBgn0264962">
    <property type="expression patterns" value="Expressed in indirect flight muscle cell (Drosophila) in body wall and 279 other cell types or tissues"/>
</dbReference>
<evidence type="ECO:0000259" key="1">
    <source>
        <dbReference type="PROSITE" id="PS51391"/>
    </source>
</evidence>
<reference evidence="3" key="14">
    <citation type="submission" date="2020-04" db="EMBL/GenBank/DDBJ databases">
        <authorList>
            <consortium name="FlyBase"/>
        </authorList>
    </citation>
    <scope>NUCLEOTIDE SEQUENCE</scope>
</reference>
<dbReference type="RefSeq" id="NP_001163154.1">
    <property type="nucleotide sequence ID" value="NM_001169683.2"/>
</dbReference>
<reference evidence="3 5" key="6">
    <citation type="journal article" date="2005" name="PLoS Comput. Biol.">
        <title>Combined evidence annotation of transposable elements in genome sequences.</title>
        <authorList>
            <person name="Quesneville H."/>
            <person name="Bergman C.M."/>
            <person name="Andrieu O."/>
            <person name="Autard D."/>
            <person name="Nouaud D."/>
            <person name="Ashburner M."/>
            <person name="Anxolabehere D."/>
        </authorList>
    </citation>
    <scope>NUCLEOTIDE SEQUENCE [LARGE SCALE GENOMIC DNA]</scope>
    <source>
        <strain evidence="5">Berkeley</strain>
    </source>
</reference>
<dbReference type="PANTHER" id="PTHR15921">
    <property type="entry name" value="PRE-MRNA CLEAVAGE COMPLEX II"/>
    <property type="match status" value="1"/>
</dbReference>
<dbReference type="ExpressionAtlas" id="C0P8M6">
    <property type="expression patterns" value="baseline and differential"/>
</dbReference>
<reference evidence="2" key="10">
    <citation type="submission" date="2009-02" db="EMBL/GenBank/DDBJ databases">
        <authorList>
            <person name="Carlson J."/>
            <person name="Booth B."/>
            <person name="Frise E."/>
            <person name="Sandler J."/>
            <person name="Wan K."/>
            <person name="Yu C."/>
            <person name="Celniker S."/>
        </authorList>
    </citation>
    <scope>NUCLEOTIDE SEQUENCE</scope>
</reference>
<evidence type="ECO:0000313" key="4">
    <source>
        <dbReference type="FlyBase" id="FBgn0264962"/>
    </source>
</evidence>
<organism evidence="2">
    <name type="scientific">Drosophila melanogaster</name>
    <name type="common">Fruit fly</name>
    <dbReference type="NCBI Taxonomy" id="7227"/>
    <lineage>
        <taxon>Eukaryota</taxon>
        <taxon>Metazoa</taxon>
        <taxon>Ecdysozoa</taxon>
        <taxon>Arthropoda</taxon>
        <taxon>Hexapoda</taxon>
        <taxon>Insecta</taxon>
        <taxon>Pterygota</taxon>
        <taxon>Neoptera</taxon>
        <taxon>Endopterygota</taxon>
        <taxon>Diptera</taxon>
        <taxon>Brachycera</taxon>
        <taxon>Muscomorpha</taxon>
        <taxon>Ephydroidea</taxon>
        <taxon>Drosophilidae</taxon>
        <taxon>Drosophila</taxon>
        <taxon>Sophophora</taxon>
    </lineage>
</organism>
<dbReference type="DNASU" id="36658"/>
<dbReference type="InterPro" id="IPR045154">
    <property type="entry name" value="PCF11-like"/>
</dbReference>
<dbReference type="GO" id="GO:0000993">
    <property type="term" value="F:RNA polymerase II complex binding"/>
    <property type="evidence" value="ECO:0007669"/>
    <property type="project" value="InterPro"/>
</dbReference>
<reference evidence="3" key="12">
    <citation type="journal article" date="2015" name="G3 (Bethesda)">
        <title>Gene Model Annotations for Drosophila melanogaster: The Rule-Benders.</title>
        <authorList>
            <consortium name="FlyBase Consortium"/>
            <person name="Crosby M.A."/>
            <person name="Gramates L.S."/>
            <person name="Dos Santos G."/>
            <person name="Matthews B.B."/>
            <person name="St Pierre S.E."/>
            <person name="Zhou P."/>
            <person name="Schroeder A.J."/>
            <person name="Falls K."/>
            <person name="Emmert D.B."/>
            <person name="Russo S.M."/>
            <person name="Gelbart W.M."/>
            <person name="null"/>
        </authorList>
    </citation>
    <scope>NUCLEOTIDE SEQUENCE</scope>
</reference>
<gene>
    <name evidence="3 4" type="primary">Pcf11</name>
    <name evidence="3" type="synonym">anon-WO0118547.146</name>
    <name evidence="3" type="synonym">Dmel\CG10228</name>
    <name evidence="3" type="synonym">dPcf11</name>
    <name evidence="3" type="synonym">Inr-a</name>
    <name evidence="3" type="synonym">l(2)k08015</name>
    <name evidence="3" type="synonym">PCF11</name>
    <name evidence="3" type="synonym">pcf11</name>
    <name evidence="2" type="synonym">Pcf11-RA</name>
    <name evidence="3 4" type="ORF">CG10228</name>
    <name evidence="3" type="ORF">Dmel_CG10228</name>
</gene>
<dbReference type="SMR" id="C0P8M6"/>
<dbReference type="Gene3D" id="1.25.40.90">
    <property type="match status" value="1"/>
</dbReference>
<evidence type="ECO:0000313" key="2">
    <source>
        <dbReference type="EMBL" id="ACN29342.1"/>
    </source>
</evidence>
<reference evidence="3" key="11">
    <citation type="journal article" date="2015" name="G3 (Bethesda)">
        <title>Gene Model Annotations for Drosophila melanogaster: Impact of High-Throughput Data.</title>
        <authorList>
            <consortium name="FlyBase Consortium"/>
            <person name="Matthews B.B."/>
            <person name="Dos Santos G."/>
            <person name="Crosby M.A."/>
            <person name="Emmert D.B."/>
            <person name="St Pierre S.E."/>
            <person name="Gramates L.S."/>
            <person name="Zhou P."/>
            <person name="Schroeder A.J."/>
            <person name="Falls K."/>
            <person name="Strelets V."/>
            <person name="Russo S.M."/>
            <person name="Gelbart W.M."/>
            <person name="null"/>
        </authorList>
    </citation>
    <scope>NUCLEOTIDE SEQUENCE</scope>
</reference>
<dbReference type="EMBL" id="BT064645">
    <property type="protein sequence ID" value="ACN29342.1"/>
    <property type="molecule type" value="mRNA"/>
</dbReference>
<reference evidence="3 5" key="8">
    <citation type="journal article" date="2007" name="Science">
        <title>The Release 5.1 annotation of Drosophila melanogaster heterochromatin.</title>
        <authorList>
            <person name="Smith C.D."/>
            <person name="Shu S."/>
            <person name="Mungall C.J."/>
            <person name="Karpen G.H."/>
        </authorList>
    </citation>
    <scope>NUCLEOTIDE SEQUENCE [LARGE SCALE GENOMIC DNA]</scope>
    <source>
        <strain evidence="5">Berkeley</strain>
    </source>
</reference>
<reference evidence="3" key="15">
    <citation type="submission" date="2020-05" db="EMBL/GenBank/DDBJ databases">
        <title>Drosophila melanogaster release 4 sequence.</title>
        <authorList>
            <consortium name="Berkeley Drosophila Genome Project"/>
            <person name="Celniker S."/>
            <person name="Carlson J."/>
            <person name="Wan K."/>
            <person name="Pfeiffer B."/>
            <person name="Frise E."/>
            <person name="George R."/>
            <person name="Hoskins R."/>
            <person name="Stapleton M."/>
            <person name="Pacleb J."/>
            <person name="Park S."/>
            <person name="Svirskas R."/>
            <person name="Smith E."/>
            <person name="Yu C."/>
            <person name="Rubin G."/>
        </authorList>
    </citation>
    <scope>NUCLEOTIDE SEQUENCE</scope>
</reference>